<evidence type="ECO:0000256" key="3">
    <source>
        <dbReference type="ARBA" id="ARBA00023163"/>
    </source>
</evidence>
<sequence>MVAGASVTSLADYAQPPWPAPAAPVATPVGIPVAIVSADPRIAASLRAKLNAAAGVRLIEDPSARAGIIVWAAPPSDPGELPVLPLDPAHHAGHEPPAVIALISDTTDPLPLLAAGVRGLLDTNVEIGRLRAAIIAVQLGLSVLDEDPADAIVAAWSPSRQAPANDHLTPREQQVLEHLAEGLSNRAIGQALGISAHTVKFHVDALLDKLGARSRTQVVVKAIRAGLLRL</sequence>
<dbReference type="EMBL" id="JMCC02000040">
    <property type="protein sequence ID" value="KIG16298.1"/>
    <property type="molecule type" value="Genomic_DNA"/>
</dbReference>
<dbReference type="SUPFAM" id="SSF46894">
    <property type="entry name" value="C-terminal effector domain of the bipartite response regulators"/>
    <property type="match status" value="1"/>
</dbReference>
<dbReference type="Pfam" id="PF00196">
    <property type="entry name" value="GerE"/>
    <property type="match status" value="1"/>
</dbReference>
<evidence type="ECO:0000259" key="4">
    <source>
        <dbReference type="PROSITE" id="PS50043"/>
    </source>
</evidence>
<dbReference type="GO" id="GO:0006355">
    <property type="term" value="P:regulation of DNA-templated transcription"/>
    <property type="evidence" value="ECO:0007669"/>
    <property type="project" value="InterPro"/>
</dbReference>
<evidence type="ECO:0000256" key="1">
    <source>
        <dbReference type="ARBA" id="ARBA00023015"/>
    </source>
</evidence>
<proteinExistence type="predicted"/>
<accession>A0A0C1ZYK9</accession>
<dbReference type="Proteomes" id="UP000031599">
    <property type="component" value="Unassembled WGS sequence"/>
</dbReference>
<keyword evidence="1" id="KW-0805">Transcription regulation</keyword>
<evidence type="ECO:0000313" key="5">
    <source>
        <dbReference type="EMBL" id="KIG16298.1"/>
    </source>
</evidence>
<feature type="domain" description="HTH luxR-type" evidence="4">
    <location>
        <begin position="161"/>
        <end position="226"/>
    </location>
</feature>
<protein>
    <submittedName>
        <fullName evidence="5">DNA-binding response regulator, LuxR family protein</fullName>
    </submittedName>
</protein>
<gene>
    <name evidence="5" type="ORF">DB30_04758</name>
</gene>
<name>A0A0C1ZYK9_9BACT</name>
<dbReference type="PRINTS" id="PR00038">
    <property type="entry name" value="HTHLUXR"/>
</dbReference>
<dbReference type="InterPro" id="IPR016032">
    <property type="entry name" value="Sig_transdc_resp-reg_C-effctor"/>
</dbReference>
<keyword evidence="3" id="KW-0804">Transcription</keyword>
<dbReference type="PROSITE" id="PS00622">
    <property type="entry name" value="HTH_LUXR_1"/>
    <property type="match status" value="1"/>
</dbReference>
<dbReference type="PANTHER" id="PTHR44688">
    <property type="entry name" value="DNA-BINDING TRANSCRIPTIONAL ACTIVATOR DEVR_DOSR"/>
    <property type="match status" value="1"/>
</dbReference>
<dbReference type="CDD" id="cd06170">
    <property type="entry name" value="LuxR_C_like"/>
    <property type="match status" value="1"/>
</dbReference>
<dbReference type="Gene3D" id="1.10.10.10">
    <property type="entry name" value="Winged helix-like DNA-binding domain superfamily/Winged helix DNA-binding domain"/>
    <property type="match status" value="1"/>
</dbReference>
<dbReference type="InterPro" id="IPR000792">
    <property type="entry name" value="Tscrpt_reg_LuxR_C"/>
</dbReference>
<keyword evidence="2 5" id="KW-0238">DNA-binding</keyword>
<comment type="caution">
    <text evidence="5">The sequence shown here is derived from an EMBL/GenBank/DDBJ whole genome shotgun (WGS) entry which is preliminary data.</text>
</comment>
<evidence type="ECO:0000313" key="6">
    <source>
        <dbReference type="Proteomes" id="UP000031599"/>
    </source>
</evidence>
<dbReference type="AlphaFoldDB" id="A0A0C1ZYK9"/>
<organism evidence="5 6">
    <name type="scientific">Enhygromyxa salina</name>
    <dbReference type="NCBI Taxonomy" id="215803"/>
    <lineage>
        <taxon>Bacteria</taxon>
        <taxon>Pseudomonadati</taxon>
        <taxon>Myxococcota</taxon>
        <taxon>Polyangia</taxon>
        <taxon>Nannocystales</taxon>
        <taxon>Nannocystaceae</taxon>
        <taxon>Enhygromyxa</taxon>
    </lineage>
</organism>
<dbReference type="PANTHER" id="PTHR44688:SF25">
    <property type="entry name" value="HTH LUXR-TYPE DOMAIN-CONTAINING PROTEIN"/>
    <property type="match status" value="1"/>
</dbReference>
<dbReference type="SMART" id="SM00421">
    <property type="entry name" value="HTH_LUXR"/>
    <property type="match status" value="1"/>
</dbReference>
<dbReference type="GO" id="GO:0003677">
    <property type="term" value="F:DNA binding"/>
    <property type="evidence" value="ECO:0007669"/>
    <property type="project" value="UniProtKB-KW"/>
</dbReference>
<reference evidence="5 6" key="1">
    <citation type="submission" date="2014-12" db="EMBL/GenBank/DDBJ databases">
        <title>Genome assembly of Enhygromyxa salina DSM 15201.</title>
        <authorList>
            <person name="Sharma G."/>
            <person name="Subramanian S."/>
        </authorList>
    </citation>
    <scope>NUCLEOTIDE SEQUENCE [LARGE SCALE GENOMIC DNA]</scope>
    <source>
        <strain evidence="5 6">DSM 15201</strain>
    </source>
</reference>
<evidence type="ECO:0000256" key="2">
    <source>
        <dbReference type="ARBA" id="ARBA00023125"/>
    </source>
</evidence>
<dbReference type="InterPro" id="IPR036388">
    <property type="entry name" value="WH-like_DNA-bd_sf"/>
</dbReference>
<dbReference type="PROSITE" id="PS50043">
    <property type="entry name" value="HTH_LUXR_2"/>
    <property type="match status" value="1"/>
</dbReference>